<dbReference type="Proteomes" id="UP000053660">
    <property type="component" value="Unassembled WGS sequence"/>
</dbReference>
<reference evidence="2 3" key="1">
    <citation type="submission" date="2014-03" db="EMBL/GenBank/DDBJ databases">
        <title>Draft genome of the hookworm Oesophagostomum dentatum.</title>
        <authorList>
            <person name="Mitreva M."/>
        </authorList>
    </citation>
    <scope>NUCLEOTIDE SEQUENCE [LARGE SCALE GENOMIC DNA]</scope>
    <source>
        <strain evidence="2 3">OD-Hann</strain>
    </source>
</reference>
<gene>
    <name evidence="2" type="ORF">OESDEN_17155</name>
</gene>
<keyword evidence="1" id="KW-0472">Membrane</keyword>
<keyword evidence="1" id="KW-1133">Transmembrane helix</keyword>
<sequence>MASLPLATSVVRNLKLVRVERISRSTASIKQLENVLFSSMEDVLATRTDLTPWPIVRKDVPISSLLLTIWFYVVVLVLTGGFIVTVNASCCLLVFIDRQIK</sequence>
<dbReference type="EMBL" id="KN574917">
    <property type="protein sequence ID" value="KHJ83148.1"/>
    <property type="molecule type" value="Genomic_DNA"/>
</dbReference>
<keyword evidence="3" id="KW-1185">Reference proteome</keyword>
<protein>
    <submittedName>
        <fullName evidence="2">Uncharacterized protein</fullName>
    </submittedName>
</protein>
<name>A0A0B1SD08_OESDE</name>
<evidence type="ECO:0000256" key="1">
    <source>
        <dbReference type="SAM" id="Phobius"/>
    </source>
</evidence>
<evidence type="ECO:0000313" key="3">
    <source>
        <dbReference type="Proteomes" id="UP000053660"/>
    </source>
</evidence>
<evidence type="ECO:0000313" key="2">
    <source>
        <dbReference type="EMBL" id="KHJ83148.1"/>
    </source>
</evidence>
<feature type="transmembrane region" description="Helical" evidence="1">
    <location>
        <begin position="69"/>
        <end position="96"/>
    </location>
</feature>
<organism evidence="2 3">
    <name type="scientific">Oesophagostomum dentatum</name>
    <name type="common">Nodular worm</name>
    <dbReference type="NCBI Taxonomy" id="61180"/>
    <lineage>
        <taxon>Eukaryota</taxon>
        <taxon>Metazoa</taxon>
        <taxon>Ecdysozoa</taxon>
        <taxon>Nematoda</taxon>
        <taxon>Chromadorea</taxon>
        <taxon>Rhabditida</taxon>
        <taxon>Rhabditina</taxon>
        <taxon>Rhabditomorpha</taxon>
        <taxon>Strongyloidea</taxon>
        <taxon>Strongylidae</taxon>
        <taxon>Oesophagostomum</taxon>
    </lineage>
</organism>
<dbReference type="AlphaFoldDB" id="A0A0B1SD08"/>
<accession>A0A0B1SD08</accession>
<proteinExistence type="predicted"/>
<keyword evidence="1" id="KW-0812">Transmembrane</keyword>